<keyword evidence="4 6" id="KW-1133">Transmembrane helix</keyword>
<feature type="transmembrane region" description="Helical" evidence="6">
    <location>
        <begin position="97"/>
        <end position="116"/>
    </location>
</feature>
<dbReference type="PANTHER" id="PTHR30250">
    <property type="entry name" value="PST FAMILY PREDICTED COLANIC ACID TRANSPORTER"/>
    <property type="match status" value="1"/>
</dbReference>
<evidence type="ECO:0000256" key="4">
    <source>
        <dbReference type="ARBA" id="ARBA00022989"/>
    </source>
</evidence>
<sequence length="496" mass="55052">MQDVKKSSYRGVVKATSILGGVQFFQIIIQIVRSKFIAIFLGTTGMGIASLLNSTLDLIGAFTNLGLNTSAIKNVSVANASGDVNKVGTIVTVLRKLIWFTGILGTIITLIFSSWLSEFTFGNSEFSFAFMWISITLLFKQLTTGQLVILQGLHKINYLAKANLVGSLIGLIVTVPLYYFFQIDAIVPAIIITSIISLIVSKYFSLKVDVTKVKVSGKKTIEESKAMVEMGVMISLNGIFTMIAAYFLKIYISNIGGVEIVGLYTAGFAIVNTYVGMIFSAMATDYYPRLSAVNTDNDLVQETVEQQALIVLLILIPIIVVFLIFSPLLIQFFYSNKFIPIVQMVNFAIIGMAFRAVSWSLGFILLAKGESKLLIKTGVGFNTVFFLCNISGYMLMGLTGIGISFIVNYIIHLLGMLLITKYKYSFFFSLTFYKVFLVSLLICFIGLGITFVSNSLLRYPLGIVLIISTIYYSFIELDKRLNLREIYLNFRLKNNK</sequence>
<feature type="transmembrane region" description="Helical" evidence="6">
    <location>
        <begin position="162"/>
        <end position="180"/>
    </location>
</feature>
<dbReference type="Proteomes" id="UP000232721">
    <property type="component" value="Chromosome"/>
</dbReference>
<dbReference type="Pfam" id="PF13440">
    <property type="entry name" value="Polysacc_synt_3"/>
    <property type="match status" value="1"/>
</dbReference>
<feature type="transmembrane region" description="Helical" evidence="6">
    <location>
        <begin position="345"/>
        <end position="366"/>
    </location>
</feature>
<feature type="transmembrane region" description="Helical" evidence="6">
    <location>
        <begin position="226"/>
        <end position="248"/>
    </location>
</feature>
<keyword evidence="5 6" id="KW-0472">Membrane</keyword>
<reference evidence="7 8" key="1">
    <citation type="submission" date="2017-02" db="EMBL/GenBank/DDBJ databases">
        <title>Trade-off between light-utilization and light-protection in marine flavobacteria.</title>
        <authorList>
            <person name="Kumagai Y."/>
            <person name="Yoshizawa S."/>
            <person name="Kogure K."/>
            <person name="Iwasaki W."/>
        </authorList>
    </citation>
    <scope>NUCLEOTIDE SEQUENCE [LARGE SCALE GENOMIC DNA]</scope>
    <source>
        <strain evidence="7 8">KCTC 23670</strain>
    </source>
</reference>
<name>A0ABM6PZC9_9FLAO</name>
<feature type="transmembrane region" description="Helical" evidence="6">
    <location>
        <begin position="128"/>
        <end position="150"/>
    </location>
</feature>
<keyword evidence="2" id="KW-1003">Cell membrane</keyword>
<proteinExistence type="predicted"/>
<dbReference type="EMBL" id="CP019336">
    <property type="protein sequence ID" value="AUC22215.1"/>
    <property type="molecule type" value="Genomic_DNA"/>
</dbReference>
<gene>
    <name evidence="7" type="ORF">BTO15_08965</name>
</gene>
<keyword evidence="3 6" id="KW-0812">Transmembrane</keyword>
<dbReference type="PANTHER" id="PTHR30250:SF11">
    <property type="entry name" value="O-ANTIGEN TRANSPORTER-RELATED"/>
    <property type="match status" value="1"/>
</dbReference>
<feature type="transmembrane region" description="Helical" evidence="6">
    <location>
        <begin position="457"/>
        <end position="475"/>
    </location>
</feature>
<protein>
    <submittedName>
        <fullName evidence="7">O-antigen translocase</fullName>
    </submittedName>
</protein>
<feature type="transmembrane region" description="Helical" evidence="6">
    <location>
        <begin position="401"/>
        <end position="419"/>
    </location>
</feature>
<feature type="transmembrane region" description="Helical" evidence="6">
    <location>
        <begin position="373"/>
        <end position="395"/>
    </location>
</feature>
<evidence type="ECO:0000256" key="5">
    <source>
        <dbReference type="ARBA" id="ARBA00023136"/>
    </source>
</evidence>
<evidence type="ECO:0000256" key="6">
    <source>
        <dbReference type="SAM" id="Phobius"/>
    </source>
</evidence>
<evidence type="ECO:0000256" key="1">
    <source>
        <dbReference type="ARBA" id="ARBA00004651"/>
    </source>
</evidence>
<feature type="transmembrane region" description="Helical" evidence="6">
    <location>
        <begin position="308"/>
        <end position="333"/>
    </location>
</feature>
<feature type="transmembrane region" description="Helical" evidence="6">
    <location>
        <begin position="186"/>
        <end position="205"/>
    </location>
</feature>
<dbReference type="InterPro" id="IPR050833">
    <property type="entry name" value="Poly_Biosynth_Transport"/>
</dbReference>
<feature type="transmembrane region" description="Helical" evidence="6">
    <location>
        <begin position="431"/>
        <end position="451"/>
    </location>
</feature>
<keyword evidence="8" id="KW-1185">Reference proteome</keyword>
<accession>A0ABM6PZC9</accession>
<evidence type="ECO:0000256" key="2">
    <source>
        <dbReference type="ARBA" id="ARBA00022475"/>
    </source>
</evidence>
<evidence type="ECO:0000313" key="7">
    <source>
        <dbReference type="EMBL" id="AUC22215.1"/>
    </source>
</evidence>
<evidence type="ECO:0000256" key="3">
    <source>
        <dbReference type="ARBA" id="ARBA00022692"/>
    </source>
</evidence>
<evidence type="ECO:0000313" key="8">
    <source>
        <dbReference type="Proteomes" id="UP000232721"/>
    </source>
</evidence>
<organism evidence="7 8">
    <name type="scientific">Polaribacter sejongensis</name>
    <dbReference type="NCBI Taxonomy" id="985043"/>
    <lineage>
        <taxon>Bacteria</taxon>
        <taxon>Pseudomonadati</taxon>
        <taxon>Bacteroidota</taxon>
        <taxon>Flavobacteriia</taxon>
        <taxon>Flavobacteriales</taxon>
        <taxon>Flavobacteriaceae</taxon>
    </lineage>
</organism>
<comment type="subcellular location">
    <subcellularLocation>
        <location evidence="1">Cell membrane</location>
        <topology evidence="1">Multi-pass membrane protein</topology>
    </subcellularLocation>
</comment>
<feature type="transmembrane region" description="Helical" evidence="6">
    <location>
        <begin position="260"/>
        <end position="287"/>
    </location>
</feature>